<comment type="similarity">
    <text evidence="1">Belongs to the bacterial solute-binding protein 1 family.</text>
</comment>
<proteinExistence type="inferred from homology"/>
<gene>
    <name evidence="5" type="ORF">SH1V18_04590</name>
</gene>
<keyword evidence="3 4" id="KW-0732">Signal</keyword>
<dbReference type="Pfam" id="PF13416">
    <property type="entry name" value="SBP_bac_8"/>
    <property type="match status" value="1"/>
</dbReference>
<dbReference type="SUPFAM" id="SSF53850">
    <property type="entry name" value="Periplasmic binding protein-like II"/>
    <property type="match status" value="1"/>
</dbReference>
<evidence type="ECO:0000256" key="2">
    <source>
        <dbReference type="ARBA" id="ARBA00022448"/>
    </source>
</evidence>
<dbReference type="GO" id="GO:1901982">
    <property type="term" value="F:maltose binding"/>
    <property type="evidence" value="ECO:0007669"/>
    <property type="project" value="TreeGrafter"/>
</dbReference>
<feature type="signal peptide" evidence="4">
    <location>
        <begin position="1"/>
        <end position="20"/>
    </location>
</feature>
<dbReference type="GO" id="GO:0055052">
    <property type="term" value="C:ATP-binding cassette (ABC) transporter complex, substrate-binding subunit-containing"/>
    <property type="evidence" value="ECO:0007669"/>
    <property type="project" value="TreeGrafter"/>
</dbReference>
<dbReference type="InterPro" id="IPR006059">
    <property type="entry name" value="SBP"/>
</dbReference>
<evidence type="ECO:0000256" key="4">
    <source>
        <dbReference type="SAM" id="SignalP"/>
    </source>
</evidence>
<accession>A0A9W6DEV3</accession>
<protein>
    <submittedName>
        <fullName evidence="5">Sugar ABC transporter substrate-binding protein</fullName>
    </submittedName>
</protein>
<dbReference type="PROSITE" id="PS51257">
    <property type="entry name" value="PROKAR_LIPOPROTEIN"/>
    <property type="match status" value="1"/>
</dbReference>
<dbReference type="AlphaFoldDB" id="A0A9W6DEV3"/>
<dbReference type="Proteomes" id="UP001144256">
    <property type="component" value="Unassembled WGS sequence"/>
</dbReference>
<dbReference type="GO" id="GO:0042956">
    <property type="term" value="P:maltodextrin transmembrane transport"/>
    <property type="evidence" value="ECO:0007669"/>
    <property type="project" value="TreeGrafter"/>
</dbReference>
<evidence type="ECO:0000256" key="3">
    <source>
        <dbReference type="ARBA" id="ARBA00022729"/>
    </source>
</evidence>
<evidence type="ECO:0000313" key="6">
    <source>
        <dbReference type="Proteomes" id="UP001144256"/>
    </source>
</evidence>
<evidence type="ECO:0000256" key="1">
    <source>
        <dbReference type="ARBA" id="ARBA00008520"/>
    </source>
</evidence>
<feature type="chain" id="PRO_5040878027" evidence="4">
    <location>
        <begin position="21"/>
        <end position="425"/>
    </location>
</feature>
<dbReference type="Gene3D" id="3.40.190.10">
    <property type="entry name" value="Periplasmic binding protein-like II"/>
    <property type="match status" value="2"/>
</dbReference>
<dbReference type="GO" id="GO:0015768">
    <property type="term" value="P:maltose transport"/>
    <property type="evidence" value="ECO:0007669"/>
    <property type="project" value="TreeGrafter"/>
</dbReference>
<dbReference type="EMBL" id="BRLB01000001">
    <property type="protein sequence ID" value="GKX27979.1"/>
    <property type="molecule type" value="Genomic_DNA"/>
</dbReference>
<name>A0A9W6DEV3_9FIRM</name>
<dbReference type="RefSeq" id="WP_281811816.1">
    <property type="nucleotide sequence ID" value="NZ_BRLB01000001.1"/>
</dbReference>
<evidence type="ECO:0000313" key="5">
    <source>
        <dbReference type="EMBL" id="GKX27979.1"/>
    </source>
</evidence>
<organism evidence="5 6">
    <name type="scientific">Vallitalea longa</name>
    <dbReference type="NCBI Taxonomy" id="2936439"/>
    <lineage>
        <taxon>Bacteria</taxon>
        <taxon>Bacillati</taxon>
        <taxon>Bacillota</taxon>
        <taxon>Clostridia</taxon>
        <taxon>Lachnospirales</taxon>
        <taxon>Vallitaleaceae</taxon>
        <taxon>Vallitalea</taxon>
    </lineage>
</organism>
<keyword evidence="2" id="KW-0813">Transport</keyword>
<comment type="caution">
    <text evidence="5">The sequence shown here is derived from an EMBL/GenBank/DDBJ whole genome shotgun (WGS) entry which is preliminary data.</text>
</comment>
<sequence length="425" mass="47732">MKMKKTISIFLMFILIISIATGCKSDKATSSNGSDESVTITFWHHYNSQSAENKVLNEVIIPEFHKKHPNINVETVSHEWAELHKKILVSTSSNQLPDVARVDIAWVPEFQKLNILKKLDSEMKDFKEISSNIIDGPMNTAKINNNHYGLGLNTNTKILFYNKSMLDKENIKVPTTMDDFFEAARKMSKKDGKQIWGYGEPALSGWNICPFIWSNGGDITDKEYKTATGYINSKKTIDIIQKLVDLYKDSGMIGFNSGDIPLTDGYGQGRYGMIIEGPWKFAELEGSYPDFEPMTAQMPAGEGGSVQVLGGEDIVMFSDSKKEASWEFMKFMTDKFAQIEMAKVGQIPVNKEAIDSEEVKSIENFAPFLEAIKTAKPRPPVSTWPEIDNEITSSITMAMLDDKPVEEIMNELAVKIDELLETANK</sequence>
<keyword evidence="6" id="KW-1185">Reference proteome</keyword>
<reference evidence="5" key="1">
    <citation type="submission" date="2022-06" db="EMBL/GenBank/DDBJ databases">
        <title>Vallitalea longa sp. nov., an anaerobic bacterium isolated from marine sediment.</title>
        <authorList>
            <person name="Hirano S."/>
            <person name="Terahara T."/>
            <person name="Mori K."/>
            <person name="Hamada M."/>
            <person name="Matsumoto R."/>
            <person name="Kobayashi T."/>
        </authorList>
    </citation>
    <scope>NUCLEOTIDE SEQUENCE</scope>
    <source>
        <strain evidence="5">SH18-1</strain>
    </source>
</reference>
<dbReference type="PANTHER" id="PTHR30061">
    <property type="entry name" value="MALTOSE-BINDING PERIPLASMIC PROTEIN"/>
    <property type="match status" value="1"/>
</dbReference>
<dbReference type="PANTHER" id="PTHR30061:SF50">
    <property type="entry name" value="MALTOSE_MALTODEXTRIN-BINDING PERIPLASMIC PROTEIN"/>
    <property type="match status" value="1"/>
</dbReference>